<keyword evidence="1" id="KW-0732">Signal</keyword>
<feature type="chain" id="PRO_5019442074" description="Glycosyl hydrolases family 2 sugar binding domain-containing protein" evidence="1">
    <location>
        <begin position="25"/>
        <end position="293"/>
    </location>
</feature>
<feature type="signal peptide" evidence="1">
    <location>
        <begin position="1"/>
        <end position="24"/>
    </location>
</feature>
<evidence type="ECO:0000256" key="1">
    <source>
        <dbReference type="SAM" id="SignalP"/>
    </source>
</evidence>
<comment type="caution">
    <text evidence="2">The sequence shown here is derived from an EMBL/GenBank/DDBJ whole genome shotgun (WGS) entry which is preliminary data.</text>
</comment>
<protein>
    <recommendedName>
        <fullName evidence="4">Glycosyl hydrolases family 2 sugar binding domain-containing protein</fullName>
    </recommendedName>
</protein>
<evidence type="ECO:0008006" key="4">
    <source>
        <dbReference type="Google" id="ProtNLM"/>
    </source>
</evidence>
<gene>
    <name evidence="2" type="ORF">CVT26_001120</name>
</gene>
<keyword evidence="3" id="KW-1185">Reference proteome</keyword>
<evidence type="ECO:0000313" key="3">
    <source>
        <dbReference type="Proteomes" id="UP000284706"/>
    </source>
</evidence>
<organism evidence="2 3">
    <name type="scientific">Gymnopilus dilepis</name>
    <dbReference type="NCBI Taxonomy" id="231916"/>
    <lineage>
        <taxon>Eukaryota</taxon>
        <taxon>Fungi</taxon>
        <taxon>Dikarya</taxon>
        <taxon>Basidiomycota</taxon>
        <taxon>Agaricomycotina</taxon>
        <taxon>Agaricomycetes</taxon>
        <taxon>Agaricomycetidae</taxon>
        <taxon>Agaricales</taxon>
        <taxon>Agaricineae</taxon>
        <taxon>Hymenogastraceae</taxon>
        <taxon>Gymnopilus</taxon>
    </lineage>
</organism>
<sequence>MKFLEFSNIFCLYLAAFLTRDVVASTLVGTEAVQQGQESIESALGSESFEGLDLRSEDKAKKPGKNSNADCPAVKPNLVTVEVPPPSLADASWIWTSEVKPPSAGGTVPPGARPFLKVLHTNCPVDHVTIDITCDNFYTLYVNGKLVGSGKTTFSYPAQRYTVKIASTKLVTVAVYAEQDPGTLGGVGLLAAGVAWNSKTAVPREIRFVTDDTWKTFPADDFDRKFIMNFFDASRWKKALVLGKNGVGPWGVVTEPTSPTPQNPGLTGIPGIPDAPAAPAADVVTLGGKFPSS</sequence>
<dbReference type="OrthoDB" id="10036721at2759"/>
<dbReference type="InParanoid" id="A0A409Y1X1"/>
<dbReference type="AlphaFoldDB" id="A0A409Y1X1"/>
<accession>A0A409Y1X1</accession>
<dbReference type="EMBL" id="NHYE01001299">
    <property type="protein sequence ID" value="PPQ97015.1"/>
    <property type="molecule type" value="Genomic_DNA"/>
</dbReference>
<reference evidence="2 3" key="1">
    <citation type="journal article" date="2018" name="Evol. Lett.">
        <title>Horizontal gene cluster transfer increased hallucinogenic mushroom diversity.</title>
        <authorList>
            <person name="Reynolds H.T."/>
            <person name="Vijayakumar V."/>
            <person name="Gluck-Thaler E."/>
            <person name="Korotkin H.B."/>
            <person name="Matheny P.B."/>
            <person name="Slot J.C."/>
        </authorList>
    </citation>
    <scope>NUCLEOTIDE SEQUENCE [LARGE SCALE GENOMIC DNA]</scope>
    <source>
        <strain evidence="2 3">SRW20</strain>
    </source>
</reference>
<dbReference type="Gene3D" id="2.60.120.260">
    <property type="entry name" value="Galactose-binding domain-like"/>
    <property type="match status" value="1"/>
</dbReference>
<dbReference type="Proteomes" id="UP000284706">
    <property type="component" value="Unassembled WGS sequence"/>
</dbReference>
<proteinExistence type="predicted"/>
<evidence type="ECO:0000313" key="2">
    <source>
        <dbReference type="EMBL" id="PPQ97015.1"/>
    </source>
</evidence>
<name>A0A409Y1X1_9AGAR</name>